<dbReference type="Gene3D" id="3.40.605.10">
    <property type="entry name" value="Aldehyde Dehydrogenase, Chain A, domain 1"/>
    <property type="match status" value="1"/>
</dbReference>
<keyword evidence="2 3" id="KW-0560">Oxidoreductase</keyword>
<gene>
    <name evidence="9" type="primary">gabD2</name>
    <name evidence="9" type="ORF">MCHLDSM_02917</name>
</gene>
<dbReference type="SMR" id="A0A0J6W4Q7"/>
<proteinExistence type="inferred from homology"/>
<feature type="active site" evidence="4">
    <location>
        <position position="275"/>
    </location>
</feature>
<evidence type="ECO:0000256" key="4">
    <source>
        <dbReference type="PIRSR" id="PIRSR036492-1"/>
    </source>
</evidence>
<dbReference type="CDD" id="cd07099">
    <property type="entry name" value="ALDH_DDALDH"/>
    <property type="match status" value="1"/>
</dbReference>
<dbReference type="EMBL" id="JYNL01000023">
    <property type="protein sequence ID" value="KMO76768.1"/>
    <property type="molecule type" value="Genomic_DNA"/>
</dbReference>
<dbReference type="STRING" id="37916.MCHLDSM_02917"/>
<protein>
    <recommendedName>
        <fullName evidence="3">Aldehyde dehydrogenase</fullName>
    </recommendedName>
</protein>
<dbReference type="Pfam" id="PF00171">
    <property type="entry name" value="Aldedh"/>
    <property type="match status" value="1"/>
</dbReference>
<dbReference type="InterPro" id="IPR015590">
    <property type="entry name" value="Aldehyde_DH_dom"/>
</dbReference>
<dbReference type="AlphaFoldDB" id="A0A0J6W4Q7"/>
<dbReference type="SUPFAM" id="SSF53720">
    <property type="entry name" value="ALDH-like"/>
    <property type="match status" value="1"/>
</dbReference>
<name>A0A0J6W4Q7_9MYCO</name>
<evidence type="ECO:0000256" key="2">
    <source>
        <dbReference type="ARBA" id="ARBA00023002"/>
    </source>
</evidence>
<dbReference type="GO" id="GO:0006081">
    <property type="term" value="P:aldehyde metabolic process"/>
    <property type="evidence" value="ECO:0007669"/>
    <property type="project" value="InterPro"/>
</dbReference>
<dbReference type="Gene3D" id="3.40.309.10">
    <property type="entry name" value="Aldehyde Dehydrogenase, Chain A, domain 2"/>
    <property type="match status" value="1"/>
</dbReference>
<sequence length="506" mass="54018">MTATSDVKPFTGTGTITNPATGAPAGQVRWTDPADVTRIAAGLREAQREWEARGAAGRAKVLARYAVWLGKHRAEIEELLIKETGKSATDAAQEVPLILMIASYYIRTMEKALAPDKRPAALPFLSIKKIEVHYRPRPVVGIIAPWNYPVANALMDAIGALAAGCAVLLKPSERTPLTAELLMRGWLDSGAPEVLALAQGAREVSEAVIDVSDYIQFTGSSATGAKVAERAARRLTPVSLELGGKDPMIVLEDADVDLAAHAAVWGAMFNAGQTCVSVERVYVLEPVYDQFVAAVVRDVENLAMGAGDGHHFGAMIDDSQVAVTERHVADALAKGARALTGGKRGVGSGSFYEPTVLVDVDHSMACMTEETFGPTLPIMKVTSVEEAVRLANDSPYGLSAAVFSRDIERAKKIALQLDCGGVNINDVISNLMCTTAPMGGWKTSGIGARFGGPEGLRKYCRIETVVAPRTNVGAGGNYYNNSQRALKRMNTMMTKLALIRPKRIAK</sequence>
<dbReference type="PATRIC" id="fig|37916.4.peg.2841"/>
<evidence type="ECO:0000313" key="9">
    <source>
        <dbReference type="EMBL" id="KMO76768.1"/>
    </source>
</evidence>
<dbReference type="InterPro" id="IPR016161">
    <property type="entry name" value="Ald_DH/histidinol_DH"/>
</dbReference>
<reference evidence="9 10" key="1">
    <citation type="journal article" date="2015" name="Genome Biol. Evol.">
        <title>Characterization of Three Mycobacterium spp. with Potential Use in Bioremediation by Genome Sequencing and Comparative Genomics.</title>
        <authorList>
            <person name="Das S."/>
            <person name="Pettersson B.M."/>
            <person name="Behra P.R."/>
            <person name="Ramesh M."/>
            <person name="Dasgupta S."/>
            <person name="Bhattacharya A."/>
            <person name="Kirsebom L.A."/>
        </authorList>
    </citation>
    <scope>NUCLEOTIDE SEQUENCE [LARGE SCALE GENOMIC DNA]</scope>
    <source>
        <strain evidence="9 10">DSM 43826</strain>
    </source>
</reference>
<evidence type="ECO:0000256" key="1">
    <source>
        <dbReference type="ARBA" id="ARBA00009986"/>
    </source>
</evidence>
<comment type="caution">
    <text evidence="9">The sequence shown here is derived from an EMBL/GenBank/DDBJ whole genome shotgun (WGS) entry which is preliminary data.</text>
</comment>
<evidence type="ECO:0000259" key="8">
    <source>
        <dbReference type="Pfam" id="PF00171"/>
    </source>
</evidence>
<feature type="active site" evidence="4 5">
    <location>
        <position position="241"/>
    </location>
</feature>
<feature type="region of interest" description="Disordered" evidence="7">
    <location>
        <begin position="1"/>
        <end position="26"/>
    </location>
</feature>
<dbReference type="RefSeq" id="WP_048470498.1">
    <property type="nucleotide sequence ID" value="NZ_JYNL01000023.1"/>
</dbReference>
<dbReference type="Proteomes" id="UP000036513">
    <property type="component" value="Unassembled WGS sequence"/>
</dbReference>
<organism evidence="9 10">
    <name type="scientific">Mycolicibacterium chlorophenolicum</name>
    <dbReference type="NCBI Taxonomy" id="37916"/>
    <lineage>
        <taxon>Bacteria</taxon>
        <taxon>Bacillati</taxon>
        <taxon>Actinomycetota</taxon>
        <taxon>Actinomycetes</taxon>
        <taxon>Mycobacteriales</taxon>
        <taxon>Mycobacteriaceae</taxon>
        <taxon>Mycolicibacterium</taxon>
    </lineage>
</organism>
<keyword evidence="10" id="KW-1185">Reference proteome</keyword>
<dbReference type="InterPro" id="IPR016162">
    <property type="entry name" value="Ald_DH_N"/>
</dbReference>
<evidence type="ECO:0000313" key="10">
    <source>
        <dbReference type="Proteomes" id="UP000036513"/>
    </source>
</evidence>
<dbReference type="InterPro" id="IPR029510">
    <property type="entry name" value="Ald_DH_CS_GLU"/>
</dbReference>
<dbReference type="GO" id="GO:0016620">
    <property type="term" value="F:oxidoreductase activity, acting on the aldehyde or oxo group of donors, NAD or NADP as acceptor"/>
    <property type="evidence" value="ECO:0007669"/>
    <property type="project" value="InterPro"/>
</dbReference>
<dbReference type="InterPro" id="IPR012394">
    <property type="entry name" value="Aldehyde_DH_NAD(P)"/>
</dbReference>
<dbReference type="PANTHER" id="PTHR11699">
    <property type="entry name" value="ALDEHYDE DEHYDROGENASE-RELATED"/>
    <property type="match status" value="1"/>
</dbReference>
<feature type="domain" description="Aldehyde dehydrogenase" evidence="8">
    <location>
        <begin position="15"/>
        <end position="465"/>
    </location>
</feature>
<dbReference type="PIRSF" id="PIRSF036492">
    <property type="entry name" value="ALDH"/>
    <property type="match status" value="1"/>
</dbReference>
<dbReference type="FunFam" id="3.40.309.10:FF:000009">
    <property type="entry name" value="Aldehyde dehydrogenase A"/>
    <property type="match status" value="1"/>
</dbReference>
<comment type="similarity">
    <text evidence="1 3 6">Belongs to the aldehyde dehydrogenase family.</text>
</comment>
<dbReference type="InterPro" id="IPR016163">
    <property type="entry name" value="Ald_DH_C"/>
</dbReference>
<evidence type="ECO:0000256" key="7">
    <source>
        <dbReference type="SAM" id="MobiDB-lite"/>
    </source>
</evidence>
<evidence type="ECO:0000256" key="6">
    <source>
        <dbReference type="RuleBase" id="RU003345"/>
    </source>
</evidence>
<evidence type="ECO:0000256" key="3">
    <source>
        <dbReference type="PIRNR" id="PIRNR036492"/>
    </source>
</evidence>
<dbReference type="PROSITE" id="PS00687">
    <property type="entry name" value="ALDEHYDE_DEHYDR_GLU"/>
    <property type="match status" value="1"/>
</dbReference>
<evidence type="ECO:0000256" key="5">
    <source>
        <dbReference type="PROSITE-ProRule" id="PRU10007"/>
    </source>
</evidence>
<accession>A0A0J6W4Q7</accession>